<dbReference type="EMBL" id="PJQL01001269">
    <property type="protein sequence ID" value="RCH89552.1"/>
    <property type="molecule type" value="Genomic_DNA"/>
</dbReference>
<organism evidence="1 2">
    <name type="scientific">Rhizopus azygosporus</name>
    <name type="common">Rhizopus microsporus var. azygosporus</name>
    <dbReference type="NCBI Taxonomy" id="86630"/>
    <lineage>
        <taxon>Eukaryota</taxon>
        <taxon>Fungi</taxon>
        <taxon>Fungi incertae sedis</taxon>
        <taxon>Mucoromycota</taxon>
        <taxon>Mucoromycotina</taxon>
        <taxon>Mucoromycetes</taxon>
        <taxon>Mucorales</taxon>
        <taxon>Mucorineae</taxon>
        <taxon>Rhizopodaceae</taxon>
        <taxon>Rhizopus</taxon>
    </lineage>
</organism>
<evidence type="ECO:0000313" key="1">
    <source>
        <dbReference type="EMBL" id="RCH89552.1"/>
    </source>
</evidence>
<evidence type="ECO:0000313" key="2">
    <source>
        <dbReference type="Proteomes" id="UP000252139"/>
    </source>
</evidence>
<dbReference type="AlphaFoldDB" id="A0A367JHW2"/>
<feature type="non-terminal residue" evidence="1">
    <location>
        <position position="69"/>
    </location>
</feature>
<keyword evidence="2" id="KW-1185">Reference proteome</keyword>
<reference evidence="1 2" key="1">
    <citation type="journal article" date="2018" name="G3 (Bethesda)">
        <title>Phylogenetic and Phylogenomic Definition of Rhizopus Species.</title>
        <authorList>
            <person name="Gryganskyi A.P."/>
            <person name="Golan J."/>
            <person name="Dolatabadi S."/>
            <person name="Mondo S."/>
            <person name="Robb S."/>
            <person name="Idnurm A."/>
            <person name="Muszewska A."/>
            <person name="Steczkiewicz K."/>
            <person name="Masonjones S."/>
            <person name="Liao H.L."/>
            <person name="Gajdeczka M.T."/>
            <person name="Anike F."/>
            <person name="Vuek A."/>
            <person name="Anishchenko I.M."/>
            <person name="Voigt K."/>
            <person name="de Hoog G.S."/>
            <person name="Smith M.E."/>
            <person name="Heitman J."/>
            <person name="Vilgalys R."/>
            <person name="Stajich J.E."/>
        </authorList>
    </citation>
    <scope>NUCLEOTIDE SEQUENCE [LARGE SCALE GENOMIC DNA]</scope>
    <source>
        <strain evidence="1 2">CBS 357.93</strain>
    </source>
</reference>
<dbReference type="Proteomes" id="UP000252139">
    <property type="component" value="Unassembled WGS sequence"/>
</dbReference>
<comment type="caution">
    <text evidence="1">The sequence shown here is derived from an EMBL/GenBank/DDBJ whole genome shotgun (WGS) entry which is preliminary data.</text>
</comment>
<sequence>MEKTMVLENDFPMNPPNAKHHAGYYRPTVSIRLIRHSGGCCSAATHYVLKLYGLIGKREAGHEWPGGLF</sequence>
<accession>A0A367JHW2</accession>
<proteinExistence type="predicted"/>
<protein>
    <submittedName>
        <fullName evidence="1">Uncharacterized protein</fullName>
    </submittedName>
</protein>
<gene>
    <name evidence="1" type="ORF">CU097_011768</name>
</gene>
<name>A0A367JHW2_RHIAZ</name>